<feature type="region of interest" description="Disordered" evidence="1">
    <location>
        <begin position="46"/>
        <end position="75"/>
    </location>
</feature>
<feature type="compositionally biased region" description="Basic and acidic residues" evidence="1">
    <location>
        <begin position="12"/>
        <end position="22"/>
    </location>
</feature>
<proteinExistence type="predicted"/>
<evidence type="ECO:0000256" key="1">
    <source>
        <dbReference type="SAM" id="MobiDB-lite"/>
    </source>
</evidence>
<evidence type="ECO:0000313" key="2">
    <source>
        <dbReference type="EMBL" id="SVC04728.1"/>
    </source>
</evidence>
<organism evidence="2">
    <name type="scientific">marine metagenome</name>
    <dbReference type="NCBI Taxonomy" id="408172"/>
    <lineage>
        <taxon>unclassified sequences</taxon>
        <taxon>metagenomes</taxon>
        <taxon>ecological metagenomes</taxon>
    </lineage>
</organism>
<name>A0A382IYV6_9ZZZZ</name>
<reference evidence="2" key="1">
    <citation type="submission" date="2018-05" db="EMBL/GenBank/DDBJ databases">
        <authorList>
            <person name="Lanie J.A."/>
            <person name="Ng W.-L."/>
            <person name="Kazmierczak K.M."/>
            <person name="Andrzejewski T.M."/>
            <person name="Davidsen T.M."/>
            <person name="Wayne K.J."/>
            <person name="Tettelin H."/>
            <person name="Glass J.I."/>
            <person name="Rusch D."/>
            <person name="Podicherti R."/>
            <person name="Tsui H.-C.T."/>
            <person name="Winkler M.E."/>
        </authorList>
    </citation>
    <scope>NUCLEOTIDE SEQUENCE</scope>
</reference>
<feature type="region of interest" description="Disordered" evidence="1">
    <location>
        <begin position="1"/>
        <end position="22"/>
    </location>
</feature>
<dbReference type="EMBL" id="UINC01070518">
    <property type="protein sequence ID" value="SVC04728.1"/>
    <property type="molecule type" value="Genomic_DNA"/>
</dbReference>
<accession>A0A382IYV6</accession>
<gene>
    <name evidence="2" type="ORF">METZ01_LOCUS257582</name>
</gene>
<feature type="compositionally biased region" description="Basic residues" evidence="1">
    <location>
        <begin position="1"/>
        <end position="11"/>
    </location>
</feature>
<protein>
    <submittedName>
        <fullName evidence="2">Uncharacterized protein</fullName>
    </submittedName>
</protein>
<sequence length="75" mass="8407">MHPGHHKKKWSKYKENTKPKEIGKRVRKTVMGVDDLAQNIFDQMGGRSEDLKGAFGRPIDSTGKKARYGGIGEHA</sequence>
<dbReference type="AlphaFoldDB" id="A0A382IYV6"/>